<evidence type="ECO:0000256" key="1">
    <source>
        <dbReference type="ARBA" id="ARBA00022598"/>
    </source>
</evidence>
<dbReference type="InterPro" id="IPR051538">
    <property type="entry name" value="Acyl-CoA_Synth/Transferase"/>
</dbReference>
<keyword evidence="1" id="KW-0436">Ligase</keyword>
<evidence type="ECO:0000256" key="2">
    <source>
        <dbReference type="ARBA" id="ARBA00022741"/>
    </source>
</evidence>
<feature type="domain" description="ATP-grasp" evidence="4">
    <location>
        <begin position="25"/>
        <end position="227"/>
    </location>
</feature>
<name>A0A0F9F5A1_9ZZZZ</name>
<dbReference type="GO" id="GO:0046872">
    <property type="term" value="F:metal ion binding"/>
    <property type="evidence" value="ECO:0007669"/>
    <property type="project" value="InterPro"/>
</dbReference>
<accession>A0A0F9F5A1</accession>
<evidence type="ECO:0000256" key="3">
    <source>
        <dbReference type="ARBA" id="ARBA00022840"/>
    </source>
</evidence>
<evidence type="ECO:0000259" key="4">
    <source>
        <dbReference type="PROSITE" id="PS50975"/>
    </source>
</evidence>
<dbReference type="InterPro" id="IPR011761">
    <property type="entry name" value="ATP-grasp"/>
</dbReference>
<gene>
    <name evidence="5" type="ORF">LCGC14_1994660</name>
</gene>
<comment type="caution">
    <text evidence="5">The sequence shown here is derived from an EMBL/GenBank/DDBJ whole genome shotgun (WGS) entry which is preliminary data.</text>
</comment>
<dbReference type="PROSITE" id="PS50975">
    <property type="entry name" value="ATP_GRASP"/>
    <property type="match status" value="1"/>
</dbReference>
<keyword evidence="3" id="KW-0067">ATP-binding</keyword>
<organism evidence="5">
    <name type="scientific">marine sediment metagenome</name>
    <dbReference type="NCBI Taxonomy" id="412755"/>
    <lineage>
        <taxon>unclassified sequences</taxon>
        <taxon>metagenomes</taxon>
        <taxon>ecological metagenomes</taxon>
    </lineage>
</organism>
<keyword evidence="2" id="KW-0547">Nucleotide-binding</keyword>
<proteinExistence type="predicted"/>
<dbReference type="Gene3D" id="3.30.1490.20">
    <property type="entry name" value="ATP-grasp fold, A domain"/>
    <property type="match status" value="1"/>
</dbReference>
<evidence type="ECO:0000313" key="5">
    <source>
        <dbReference type="EMBL" id="KKL81448.1"/>
    </source>
</evidence>
<dbReference type="PANTHER" id="PTHR43334">
    <property type="entry name" value="ACETATE--COA LIGASE [ADP-FORMING]"/>
    <property type="match status" value="1"/>
</dbReference>
<dbReference type="SUPFAM" id="SSF56059">
    <property type="entry name" value="Glutathione synthetase ATP-binding domain-like"/>
    <property type="match status" value="1"/>
</dbReference>
<dbReference type="EMBL" id="LAZR01022560">
    <property type="protein sequence ID" value="KKL81448.1"/>
    <property type="molecule type" value="Genomic_DNA"/>
</dbReference>
<reference evidence="5" key="1">
    <citation type="journal article" date="2015" name="Nature">
        <title>Complex archaea that bridge the gap between prokaryotes and eukaryotes.</title>
        <authorList>
            <person name="Spang A."/>
            <person name="Saw J.H."/>
            <person name="Jorgensen S.L."/>
            <person name="Zaremba-Niedzwiedzka K."/>
            <person name="Martijn J."/>
            <person name="Lind A.E."/>
            <person name="van Eijk R."/>
            <person name="Schleper C."/>
            <person name="Guy L."/>
            <person name="Ettema T.J."/>
        </authorList>
    </citation>
    <scope>NUCLEOTIDE SEQUENCE</scope>
</reference>
<dbReference type="InterPro" id="IPR013815">
    <property type="entry name" value="ATP_grasp_subdomain_1"/>
</dbReference>
<dbReference type="Gene3D" id="3.30.470.20">
    <property type="entry name" value="ATP-grasp fold, B domain"/>
    <property type="match status" value="1"/>
</dbReference>
<dbReference type="GO" id="GO:0005524">
    <property type="term" value="F:ATP binding"/>
    <property type="evidence" value="ECO:0007669"/>
    <property type="project" value="UniProtKB-KW"/>
</dbReference>
<dbReference type="PANTHER" id="PTHR43334:SF1">
    <property type="entry name" value="3-HYDROXYPROPIONATE--COA LIGASE [ADP-FORMING]"/>
    <property type="match status" value="1"/>
</dbReference>
<sequence length="229" mass="25031">MLKSEIRDILGASQKSGWVLEPDAKRILDLTGFDVPRSKTVKTPAEATDAASTIGYPVVAKVVSPDLIHKSDTGGVVVGIENDHRLSDTFNRFSKFVGFEGMLVEEMVSGVELIIGAKIDRQFGLVILLGFGGTEAEIYQDTSLRMAPLSQSDVHSMIRNLKAYKILEGYRGSEPIHIDRLVDTVKRFSGLMTELGEQVDSFDLNPVICSSERCVVADARIILKSKDGS</sequence>
<dbReference type="GO" id="GO:0016874">
    <property type="term" value="F:ligase activity"/>
    <property type="evidence" value="ECO:0007669"/>
    <property type="project" value="UniProtKB-KW"/>
</dbReference>
<protein>
    <recommendedName>
        <fullName evidence="4">ATP-grasp domain-containing protein</fullName>
    </recommendedName>
</protein>
<dbReference type="Pfam" id="PF13549">
    <property type="entry name" value="ATP-grasp_5"/>
    <property type="match status" value="1"/>
</dbReference>
<dbReference type="AlphaFoldDB" id="A0A0F9F5A1"/>